<sequence length="398" mass="42101">MRNFLILVLLLVLLGPLGIDLYLPTIPDIAKDLGSRESVIQSTIALFILVLGLGQLISGPLVDRYGRKPIAILGIVLYIIGAGVAIAATTPVVFIASRLLQGVAVCCTSVVAFSCVRDRMNGTEAARAFGFLNGTLNIVPALAPLLGGLLAEAWGWRAPFWFLALYALVILVLIVAFLPETRPANLPKAKVIPLKTYGRILGDRHFMVFALVNAGTMGMALTYVSLAPTVLMGDAQLTPLAFSIVFGINGFWIMFASYIANYFIHKIGRPTCLLVGSSMMAFGCLGLLLGFVVLPIEIQSHWLVYMLPVACACTGLAFMMGTATSYALEPFGNEAGTASALVGFVQMAGGATLGLCAIGLPIAPKMSLALVMLVGCLFGLLARKTSLLLAKSASTRTI</sequence>
<feature type="transmembrane region" description="Helical" evidence="10">
    <location>
        <begin position="302"/>
        <end position="328"/>
    </location>
</feature>
<dbReference type="PRINTS" id="PR01035">
    <property type="entry name" value="TCRTETA"/>
</dbReference>
<reference evidence="11" key="1">
    <citation type="submission" date="2021-03" db="EMBL/GenBank/DDBJ databases">
        <authorList>
            <person name="Stanton E."/>
        </authorList>
    </citation>
    <scope>NUCLEOTIDE SEQUENCE</scope>
    <source>
        <strain evidence="11">2020EL-00113</strain>
    </source>
</reference>
<dbReference type="Proteomes" id="UP000674270">
    <property type="component" value="Unassembled WGS sequence"/>
</dbReference>
<dbReference type="Gene3D" id="1.20.1720.10">
    <property type="entry name" value="Multidrug resistance protein D"/>
    <property type="match status" value="1"/>
</dbReference>
<feature type="transmembrane region" description="Helical" evidence="10">
    <location>
        <begin position="70"/>
        <end position="93"/>
    </location>
</feature>
<evidence type="ECO:0000256" key="2">
    <source>
        <dbReference type="ARBA" id="ARBA00004651"/>
    </source>
</evidence>
<comment type="similarity">
    <text evidence="3 10">Belongs to the major facilitator superfamily. Bcr/CmlA family.</text>
</comment>
<keyword evidence="5 10" id="KW-0813">Transport</keyword>
<keyword evidence="9 10" id="KW-0472">Membrane</keyword>
<feature type="transmembrane region" description="Helical" evidence="10">
    <location>
        <begin position="99"/>
        <end position="116"/>
    </location>
</feature>
<keyword evidence="6" id="KW-1003">Cell membrane</keyword>
<dbReference type="GO" id="GO:0005886">
    <property type="term" value="C:plasma membrane"/>
    <property type="evidence" value="ECO:0007669"/>
    <property type="project" value="UniProtKB-SubCell"/>
</dbReference>
<evidence type="ECO:0000256" key="3">
    <source>
        <dbReference type="ARBA" id="ARBA00006236"/>
    </source>
</evidence>
<comment type="caution">
    <text evidence="10">Lacks conserved residue(s) required for the propagation of feature annotation.</text>
</comment>
<feature type="transmembrane region" description="Helical" evidence="10">
    <location>
        <begin position="366"/>
        <end position="382"/>
    </location>
</feature>
<dbReference type="NCBIfam" id="TIGR00710">
    <property type="entry name" value="efflux_Bcr_CflA"/>
    <property type="match status" value="1"/>
</dbReference>
<feature type="transmembrane region" description="Helical" evidence="10">
    <location>
        <begin position="206"/>
        <end position="228"/>
    </location>
</feature>
<keyword evidence="8 10" id="KW-1133">Transmembrane helix</keyword>
<dbReference type="PANTHER" id="PTHR23502:SF70">
    <property type="entry name" value="BCR_CFLA FAMILY EFFLUX TRANSPORTER"/>
    <property type="match status" value="1"/>
</dbReference>
<comment type="function">
    <text evidence="1">Resistance to tetracycline by an active tetracycline efflux. This is an energy-dependent process that decreases the accumulation of the antibiotic in whole cells. This protein functions as a metal-tetracycline/H(+) antiporter.</text>
</comment>
<feature type="transmembrane region" description="Helical" evidence="10">
    <location>
        <begin position="272"/>
        <end position="296"/>
    </location>
</feature>
<dbReference type="InterPro" id="IPR001958">
    <property type="entry name" value="Tet-R_TetA/multi-R_MdtG-like"/>
</dbReference>
<dbReference type="InterPro" id="IPR004812">
    <property type="entry name" value="Efflux_drug-R_Bcr/CmlA"/>
</dbReference>
<dbReference type="PANTHER" id="PTHR23502">
    <property type="entry name" value="MAJOR FACILITATOR SUPERFAMILY"/>
    <property type="match status" value="1"/>
</dbReference>
<dbReference type="InterPro" id="IPR036259">
    <property type="entry name" value="MFS_trans_sf"/>
</dbReference>
<organism evidence="11 12">
    <name type="scientific">Providencia huaxiensis</name>
    <dbReference type="NCBI Taxonomy" id="2027290"/>
    <lineage>
        <taxon>Bacteria</taxon>
        <taxon>Pseudomonadati</taxon>
        <taxon>Pseudomonadota</taxon>
        <taxon>Gammaproteobacteria</taxon>
        <taxon>Enterobacterales</taxon>
        <taxon>Morganellaceae</taxon>
        <taxon>Providencia</taxon>
    </lineage>
</organism>
<comment type="caution">
    <text evidence="11">The sequence shown here is derived from an EMBL/GenBank/DDBJ whole genome shotgun (WGS) entry which is preliminary data.</text>
</comment>
<evidence type="ECO:0000256" key="8">
    <source>
        <dbReference type="ARBA" id="ARBA00022989"/>
    </source>
</evidence>
<feature type="transmembrane region" description="Helical" evidence="10">
    <location>
        <begin position="38"/>
        <end position="58"/>
    </location>
</feature>
<dbReference type="EMBL" id="JAGKLY010000003">
    <property type="protein sequence ID" value="MBQ0268430.1"/>
    <property type="molecule type" value="Genomic_DNA"/>
</dbReference>
<dbReference type="PROSITE" id="PS50850">
    <property type="entry name" value="MFS"/>
    <property type="match status" value="1"/>
</dbReference>
<evidence type="ECO:0000256" key="6">
    <source>
        <dbReference type="ARBA" id="ARBA00022475"/>
    </source>
</evidence>
<evidence type="ECO:0000313" key="12">
    <source>
        <dbReference type="Proteomes" id="UP000674270"/>
    </source>
</evidence>
<accession>A0A8I2D698</accession>
<evidence type="ECO:0000256" key="10">
    <source>
        <dbReference type="RuleBase" id="RU365088"/>
    </source>
</evidence>
<feature type="transmembrane region" description="Helical" evidence="10">
    <location>
        <begin position="240"/>
        <end position="260"/>
    </location>
</feature>
<name>A0A8I2D698_9GAMM</name>
<dbReference type="CDD" id="cd17320">
    <property type="entry name" value="MFS_MdfA_MDR_like"/>
    <property type="match status" value="1"/>
</dbReference>
<dbReference type="InterPro" id="IPR005829">
    <property type="entry name" value="Sugar_transporter_CS"/>
</dbReference>
<proteinExistence type="inferred from homology"/>
<feature type="transmembrane region" description="Helical" evidence="10">
    <location>
        <begin position="340"/>
        <end position="360"/>
    </location>
</feature>
<dbReference type="RefSeq" id="WP_166266456.1">
    <property type="nucleotide sequence ID" value="NZ_CP178221.1"/>
</dbReference>
<feature type="transmembrane region" description="Helical" evidence="10">
    <location>
        <begin position="158"/>
        <end position="178"/>
    </location>
</feature>
<evidence type="ECO:0000256" key="4">
    <source>
        <dbReference type="ARBA" id="ARBA00007520"/>
    </source>
</evidence>
<dbReference type="Pfam" id="PF07690">
    <property type="entry name" value="MFS_1"/>
    <property type="match status" value="1"/>
</dbReference>
<feature type="transmembrane region" description="Helical" evidence="10">
    <location>
        <begin position="128"/>
        <end position="146"/>
    </location>
</feature>
<evidence type="ECO:0000313" key="11">
    <source>
        <dbReference type="EMBL" id="MBQ0268430.1"/>
    </source>
</evidence>
<evidence type="ECO:0000256" key="7">
    <source>
        <dbReference type="ARBA" id="ARBA00022692"/>
    </source>
</evidence>
<keyword evidence="7 10" id="KW-0812">Transmembrane</keyword>
<dbReference type="SUPFAM" id="SSF103473">
    <property type="entry name" value="MFS general substrate transporter"/>
    <property type="match status" value="1"/>
</dbReference>
<dbReference type="InterPro" id="IPR011701">
    <property type="entry name" value="MFS"/>
</dbReference>
<evidence type="ECO:0000256" key="1">
    <source>
        <dbReference type="ARBA" id="ARBA00003279"/>
    </source>
</evidence>
<dbReference type="GO" id="GO:0042910">
    <property type="term" value="F:xenobiotic transmembrane transporter activity"/>
    <property type="evidence" value="ECO:0007669"/>
    <property type="project" value="InterPro"/>
</dbReference>
<dbReference type="GO" id="GO:1990961">
    <property type="term" value="P:xenobiotic detoxification by transmembrane export across the plasma membrane"/>
    <property type="evidence" value="ECO:0007669"/>
    <property type="project" value="InterPro"/>
</dbReference>
<evidence type="ECO:0000256" key="9">
    <source>
        <dbReference type="ARBA" id="ARBA00023136"/>
    </source>
</evidence>
<keyword evidence="10" id="KW-0997">Cell inner membrane</keyword>
<dbReference type="PROSITE" id="PS00216">
    <property type="entry name" value="SUGAR_TRANSPORT_1"/>
    <property type="match status" value="1"/>
</dbReference>
<gene>
    <name evidence="11" type="ORF">J7T18_08995</name>
</gene>
<comment type="subcellular location">
    <subcellularLocation>
        <location evidence="10">Cell inner membrane</location>
        <topology evidence="10">Multi-pass membrane protein</topology>
    </subcellularLocation>
    <subcellularLocation>
        <location evidence="2">Cell membrane</location>
        <topology evidence="2">Multi-pass membrane protein</topology>
    </subcellularLocation>
</comment>
<dbReference type="InterPro" id="IPR020846">
    <property type="entry name" value="MFS_dom"/>
</dbReference>
<protein>
    <recommendedName>
        <fullName evidence="10">Bcr/CflA family efflux transporter</fullName>
    </recommendedName>
</protein>
<comment type="similarity">
    <text evidence="4">Belongs to the major facilitator superfamily. TCR/Tet family.</text>
</comment>
<evidence type="ECO:0000256" key="5">
    <source>
        <dbReference type="ARBA" id="ARBA00022448"/>
    </source>
</evidence>
<dbReference type="AlphaFoldDB" id="A0A8I2D698"/>